<gene>
    <name evidence="2" type="ORF">LR394_02955</name>
</gene>
<reference evidence="2" key="1">
    <citation type="submission" date="2021-11" db="EMBL/GenBank/DDBJ databases">
        <title>Streptomyces corallinus and Kineosporia corallina sp. nov., two new coral-derived marine actinobacteria.</title>
        <authorList>
            <person name="Buangrab K."/>
            <person name="Sutthacheep M."/>
            <person name="Yeemin T."/>
            <person name="Harunari E."/>
            <person name="Igarashi Y."/>
            <person name="Sripreechasak P."/>
            <person name="Kanchanasin P."/>
            <person name="Tanasupawat S."/>
            <person name="Phongsopitanun W."/>
        </authorList>
    </citation>
    <scope>NUCLEOTIDE SEQUENCE</scope>
    <source>
        <strain evidence="2">JCM 31032</strain>
    </source>
</reference>
<keyword evidence="2" id="KW-0282">Flagellum</keyword>
<sequence length="104" mass="11122">MIIVTRLGNGIAVAVNPDLIERAEATPDTVVTLVDGHKLVIEEPLPRLVELVRAWRASVAAEAITLARYGNAADAHGADEASTADRTAHESSFGRVLRLPSREV</sequence>
<keyword evidence="2" id="KW-0966">Cell projection</keyword>
<evidence type="ECO:0000256" key="1">
    <source>
        <dbReference type="SAM" id="MobiDB-lite"/>
    </source>
</evidence>
<dbReference type="EMBL" id="JAJOMB010000001">
    <property type="protein sequence ID" value="MCD5309839.1"/>
    <property type="molecule type" value="Genomic_DNA"/>
</dbReference>
<keyword evidence="3" id="KW-1185">Reference proteome</keyword>
<dbReference type="AlphaFoldDB" id="A0A9X1N9N2"/>
<protein>
    <submittedName>
        <fullName evidence="2">Flagellar FlbD family protein</fullName>
    </submittedName>
</protein>
<comment type="caution">
    <text evidence="2">The sequence shown here is derived from an EMBL/GenBank/DDBJ whole genome shotgun (WGS) entry which is preliminary data.</text>
</comment>
<feature type="region of interest" description="Disordered" evidence="1">
    <location>
        <begin position="75"/>
        <end position="104"/>
    </location>
</feature>
<organism evidence="2 3">
    <name type="scientific">Kineosporia babensis</name>
    <dbReference type="NCBI Taxonomy" id="499548"/>
    <lineage>
        <taxon>Bacteria</taxon>
        <taxon>Bacillati</taxon>
        <taxon>Actinomycetota</taxon>
        <taxon>Actinomycetes</taxon>
        <taxon>Kineosporiales</taxon>
        <taxon>Kineosporiaceae</taxon>
        <taxon>Kineosporia</taxon>
    </lineage>
</organism>
<name>A0A9X1N9N2_9ACTN</name>
<accession>A0A9X1N9N2</accession>
<evidence type="ECO:0000313" key="3">
    <source>
        <dbReference type="Proteomes" id="UP001138997"/>
    </source>
</evidence>
<dbReference type="Pfam" id="PF06289">
    <property type="entry name" value="FlbD"/>
    <property type="match status" value="1"/>
</dbReference>
<proteinExistence type="predicted"/>
<dbReference type="RefSeq" id="WP_231438756.1">
    <property type="nucleotide sequence ID" value="NZ_JAJOMB010000001.1"/>
</dbReference>
<dbReference type="Proteomes" id="UP001138997">
    <property type="component" value="Unassembled WGS sequence"/>
</dbReference>
<keyword evidence="2" id="KW-0969">Cilium</keyword>
<dbReference type="PANTHER" id="PTHR39185:SF1">
    <property type="entry name" value="SWARMING MOTILITY PROTEIN SWRD"/>
    <property type="match status" value="1"/>
</dbReference>
<evidence type="ECO:0000313" key="2">
    <source>
        <dbReference type="EMBL" id="MCD5309839.1"/>
    </source>
</evidence>
<dbReference type="PANTHER" id="PTHR39185">
    <property type="entry name" value="SWARMING MOTILITY PROTEIN SWRD"/>
    <property type="match status" value="1"/>
</dbReference>
<dbReference type="InterPro" id="IPR009384">
    <property type="entry name" value="SwrD-like"/>
</dbReference>